<sequence>MPASGSILYWENGLFKVGPEIKDWTDYTPQSSGAHPRPASDHKSGSIRAADANLMLGRLPPKHSPLSLDQALDNKIVLQEFTQLADTINRETGRSMTPTGVQMASKRG</sequence>
<dbReference type="InterPro" id="IPR045079">
    <property type="entry name" value="Oxoprolinase-like"/>
</dbReference>
<keyword evidence="4" id="KW-1185">Reference proteome</keyword>
<dbReference type="PANTHER" id="PTHR11365">
    <property type="entry name" value="5-OXOPROLINASE RELATED"/>
    <property type="match status" value="1"/>
</dbReference>
<protein>
    <recommendedName>
        <fullName evidence="2">Hydantoinase A/oxoprolinase domain-containing protein</fullName>
    </recommendedName>
</protein>
<comment type="caution">
    <text evidence="3">The sequence shown here is derived from an EMBL/GenBank/DDBJ whole genome shotgun (WGS) entry which is preliminary data.</text>
</comment>
<proteinExistence type="predicted"/>
<gene>
    <name evidence="3" type="ORF">CLO192961_LOCUS282164</name>
</gene>
<accession>A0ABY6UGP0</accession>
<dbReference type="Pfam" id="PF01968">
    <property type="entry name" value="Hydantoinase_A"/>
    <property type="match status" value="1"/>
</dbReference>
<evidence type="ECO:0000256" key="1">
    <source>
        <dbReference type="SAM" id="MobiDB-lite"/>
    </source>
</evidence>
<reference evidence="3 4" key="1">
    <citation type="submission" date="2019-06" db="EMBL/GenBank/DDBJ databases">
        <authorList>
            <person name="Broberg M."/>
        </authorList>
    </citation>
    <scope>NUCLEOTIDE SEQUENCE [LARGE SCALE GENOMIC DNA]</scope>
</reference>
<feature type="region of interest" description="Disordered" evidence="1">
    <location>
        <begin position="25"/>
        <end position="46"/>
    </location>
</feature>
<feature type="region of interest" description="Disordered" evidence="1">
    <location>
        <begin position="89"/>
        <end position="108"/>
    </location>
</feature>
<evidence type="ECO:0000313" key="3">
    <source>
        <dbReference type="EMBL" id="VUC30269.1"/>
    </source>
</evidence>
<dbReference type="InterPro" id="IPR002821">
    <property type="entry name" value="Hydantoinase_A"/>
</dbReference>
<dbReference type="EMBL" id="CABFNS010000816">
    <property type="protein sequence ID" value="VUC30269.1"/>
    <property type="molecule type" value="Genomic_DNA"/>
</dbReference>
<dbReference type="Proteomes" id="UP000766486">
    <property type="component" value="Unassembled WGS sequence"/>
</dbReference>
<feature type="domain" description="Hydantoinase A/oxoprolinase" evidence="2">
    <location>
        <begin position="28"/>
        <end position="91"/>
    </location>
</feature>
<evidence type="ECO:0000313" key="4">
    <source>
        <dbReference type="Proteomes" id="UP000766486"/>
    </source>
</evidence>
<name>A0ABY6UGP0_BIOOC</name>
<organism evidence="3 4">
    <name type="scientific">Bionectria ochroleuca</name>
    <name type="common">Gliocladium roseum</name>
    <dbReference type="NCBI Taxonomy" id="29856"/>
    <lineage>
        <taxon>Eukaryota</taxon>
        <taxon>Fungi</taxon>
        <taxon>Dikarya</taxon>
        <taxon>Ascomycota</taxon>
        <taxon>Pezizomycotina</taxon>
        <taxon>Sordariomycetes</taxon>
        <taxon>Hypocreomycetidae</taxon>
        <taxon>Hypocreales</taxon>
        <taxon>Bionectriaceae</taxon>
        <taxon>Clonostachys</taxon>
    </lineage>
</organism>
<dbReference type="PANTHER" id="PTHR11365:SF2">
    <property type="entry name" value="5-OXOPROLINASE"/>
    <property type="match status" value="1"/>
</dbReference>
<evidence type="ECO:0000259" key="2">
    <source>
        <dbReference type="Pfam" id="PF01968"/>
    </source>
</evidence>